<evidence type="ECO:0000313" key="2">
    <source>
        <dbReference type="Proteomes" id="UP000324222"/>
    </source>
</evidence>
<accession>A0A5B7EYF7</accession>
<evidence type="ECO:0000313" key="1">
    <source>
        <dbReference type="EMBL" id="MPC38059.1"/>
    </source>
</evidence>
<dbReference type="PANTHER" id="PTHR35617:SF3">
    <property type="entry name" value="CORE-BINDING (CB) DOMAIN-CONTAINING PROTEIN"/>
    <property type="match status" value="1"/>
</dbReference>
<protein>
    <submittedName>
        <fullName evidence="1">Uncharacterized protein</fullName>
    </submittedName>
</protein>
<dbReference type="OrthoDB" id="7477527at2759"/>
<gene>
    <name evidence="1" type="ORF">E2C01_031560</name>
</gene>
<reference evidence="1 2" key="1">
    <citation type="submission" date="2019-05" db="EMBL/GenBank/DDBJ databases">
        <title>Another draft genome of Portunus trituberculatus and its Hox gene families provides insights of decapod evolution.</title>
        <authorList>
            <person name="Jeong J.-H."/>
            <person name="Song I."/>
            <person name="Kim S."/>
            <person name="Choi T."/>
            <person name="Kim D."/>
            <person name="Ryu S."/>
            <person name="Kim W."/>
        </authorList>
    </citation>
    <scope>NUCLEOTIDE SEQUENCE [LARGE SCALE GENOMIC DNA]</scope>
    <source>
        <tissue evidence="1">Muscle</tissue>
    </source>
</reference>
<organism evidence="1 2">
    <name type="scientific">Portunus trituberculatus</name>
    <name type="common">Swimming crab</name>
    <name type="synonym">Neptunus trituberculatus</name>
    <dbReference type="NCBI Taxonomy" id="210409"/>
    <lineage>
        <taxon>Eukaryota</taxon>
        <taxon>Metazoa</taxon>
        <taxon>Ecdysozoa</taxon>
        <taxon>Arthropoda</taxon>
        <taxon>Crustacea</taxon>
        <taxon>Multicrustacea</taxon>
        <taxon>Malacostraca</taxon>
        <taxon>Eumalacostraca</taxon>
        <taxon>Eucarida</taxon>
        <taxon>Decapoda</taxon>
        <taxon>Pleocyemata</taxon>
        <taxon>Brachyura</taxon>
        <taxon>Eubrachyura</taxon>
        <taxon>Portunoidea</taxon>
        <taxon>Portunidae</taxon>
        <taxon>Portuninae</taxon>
        <taxon>Portunus</taxon>
    </lineage>
</organism>
<name>A0A5B7EYF7_PORTR</name>
<sequence>MLRHPPIKNTSEAVCSSDNEPLLCPVCVLRWYLHRTQSLSRPRHHFHSVRDPTLPLSKTAISYFLQQLIRAAYEDFPGYLGLTLQIRAHDVQILATSLLWFTNKAVADVMAVAYWQTQSVFATHYLKAVHKVQDGIFSPGPIVAADSVIS</sequence>
<dbReference type="AlphaFoldDB" id="A0A5B7EYF7"/>
<comment type="caution">
    <text evidence="1">The sequence shown here is derived from an EMBL/GenBank/DDBJ whole genome shotgun (WGS) entry which is preliminary data.</text>
</comment>
<keyword evidence="2" id="KW-1185">Reference proteome</keyword>
<proteinExistence type="predicted"/>
<dbReference type="EMBL" id="VSRR010003964">
    <property type="protein sequence ID" value="MPC38059.1"/>
    <property type="molecule type" value="Genomic_DNA"/>
</dbReference>
<dbReference type="PANTHER" id="PTHR35617">
    <property type="entry name" value="PHAGE_INTEGRASE DOMAIN-CONTAINING PROTEIN"/>
    <property type="match status" value="1"/>
</dbReference>
<dbReference type="Proteomes" id="UP000324222">
    <property type="component" value="Unassembled WGS sequence"/>
</dbReference>